<evidence type="ECO:0000313" key="8">
    <source>
        <dbReference type="EMBL" id="TVM31232.1"/>
    </source>
</evidence>
<dbReference type="InterPro" id="IPR029016">
    <property type="entry name" value="GAF-like_dom_sf"/>
</dbReference>
<dbReference type="EMBL" id="QMIF01000017">
    <property type="protein sequence ID" value="TVM31232.1"/>
    <property type="molecule type" value="Genomic_DNA"/>
</dbReference>
<dbReference type="PROSITE" id="PS51832">
    <property type="entry name" value="HD_GYP"/>
    <property type="match status" value="1"/>
</dbReference>
<comment type="caution">
    <text evidence="8">The sequence shown here is derived from an EMBL/GenBank/DDBJ whole genome shotgun (WGS) entry which is preliminary data.</text>
</comment>
<proteinExistence type="predicted"/>
<feature type="modified residue" description="4-aspartylphosphate" evidence="5">
    <location>
        <position position="54"/>
    </location>
</feature>
<dbReference type="RefSeq" id="WP_144307018.1">
    <property type="nucleotide sequence ID" value="NZ_QMIF01000017.1"/>
</dbReference>
<evidence type="ECO:0000256" key="1">
    <source>
        <dbReference type="ARBA" id="ARBA00022553"/>
    </source>
</evidence>
<evidence type="ECO:0000256" key="3">
    <source>
        <dbReference type="ARBA" id="ARBA00023015"/>
    </source>
</evidence>
<feature type="domain" description="HD-GYP" evidence="7">
    <location>
        <begin position="301"/>
        <end position="496"/>
    </location>
</feature>
<dbReference type="SUPFAM" id="SSF109604">
    <property type="entry name" value="HD-domain/PDEase-like"/>
    <property type="match status" value="1"/>
</dbReference>
<evidence type="ECO:0000256" key="5">
    <source>
        <dbReference type="PROSITE-ProRule" id="PRU00169"/>
    </source>
</evidence>
<dbReference type="FunFam" id="3.40.50.2300:FF:000018">
    <property type="entry name" value="DNA-binding transcriptional regulator NtrC"/>
    <property type="match status" value="1"/>
</dbReference>
<evidence type="ECO:0000256" key="2">
    <source>
        <dbReference type="ARBA" id="ARBA00023012"/>
    </source>
</evidence>
<evidence type="ECO:0000313" key="9">
    <source>
        <dbReference type="Proteomes" id="UP000434052"/>
    </source>
</evidence>
<gene>
    <name evidence="8" type="ORF">DQK91_19170</name>
</gene>
<dbReference type="CDD" id="cd00077">
    <property type="entry name" value="HDc"/>
    <property type="match status" value="1"/>
</dbReference>
<dbReference type="Gene3D" id="3.40.50.2300">
    <property type="match status" value="1"/>
</dbReference>
<dbReference type="GO" id="GO:0000160">
    <property type="term" value="P:phosphorelay signal transduction system"/>
    <property type="evidence" value="ECO:0007669"/>
    <property type="project" value="UniProtKB-KW"/>
</dbReference>
<dbReference type="AlphaFoldDB" id="A0A6P1ZCZ4"/>
<dbReference type="SMART" id="SM00471">
    <property type="entry name" value="HDc"/>
    <property type="match status" value="1"/>
</dbReference>
<dbReference type="Pfam" id="PF13487">
    <property type="entry name" value="HD_5"/>
    <property type="match status" value="1"/>
</dbReference>
<name>A0A6P1ZCZ4_9BACT</name>
<organism evidence="8 9">
    <name type="scientific">Oceanidesulfovibrio marinus</name>
    <dbReference type="NCBI Taxonomy" id="370038"/>
    <lineage>
        <taxon>Bacteria</taxon>
        <taxon>Pseudomonadati</taxon>
        <taxon>Thermodesulfobacteriota</taxon>
        <taxon>Desulfovibrionia</taxon>
        <taxon>Desulfovibrionales</taxon>
        <taxon>Desulfovibrionaceae</taxon>
        <taxon>Oceanidesulfovibrio</taxon>
    </lineage>
</organism>
<dbReference type="InterPro" id="IPR001789">
    <property type="entry name" value="Sig_transdc_resp-reg_receiver"/>
</dbReference>
<dbReference type="SMART" id="SM00448">
    <property type="entry name" value="REC"/>
    <property type="match status" value="1"/>
</dbReference>
<dbReference type="CDD" id="cd17536">
    <property type="entry name" value="REC_YesN-like"/>
    <property type="match status" value="1"/>
</dbReference>
<protein>
    <submittedName>
        <fullName evidence="8">Response regulator receiver protein</fullName>
    </submittedName>
</protein>
<dbReference type="PANTHER" id="PTHR45228">
    <property type="entry name" value="CYCLIC DI-GMP PHOSPHODIESTERASE TM_0186-RELATED"/>
    <property type="match status" value="1"/>
</dbReference>
<dbReference type="Proteomes" id="UP000434052">
    <property type="component" value="Unassembled WGS sequence"/>
</dbReference>
<dbReference type="InterPro" id="IPR003607">
    <property type="entry name" value="HD/PDEase_dom"/>
</dbReference>
<keyword evidence="1 5" id="KW-0597">Phosphoprotein</keyword>
<dbReference type="PROSITE" id="PS50110">
    <property type="entry name" value="RESPONSE_REGULATORY"/>
    <property type="match status" value="1"/>
</dbReference>
<dbReference type="PANTHER" id="PTHR45228:SF1">
    <property type="entry name" value="CYCLIC DI-GMP PHOSPHODIESTERASE TM_0186"/>
    <property type="match status" value="1"/>
</dbReference>
<dbReference type="InterPro" id="IPR037522">
    <property type="entry name" value="HD_GYP_dom"/>
</dbReference>
<accession>A0A6P1ZCZ4</accession>
<dbReference type="InterPro" id="IPR052020">
    <property type="entry name" value="Cyclic_di-GMP/3'3'-cGAMP_PDE"/>
</dbReference>
<keyword evidence="2" id="KW-0902">Two-component regulatory system</keyword>
<evidence type="ECO:0000259" key="7">
    <source>
        <dbReference type="PROSITE" id="PS51832"/>
    </source>
</evidence>
<dbReference type="Pfam" id="PF00072">
    <property type="entry name" value="Response_reg"/>
    <property type="match status" value="1"/>
</dbReference>
<dbReference type="InterPro" id="IPR011006">
    <property type="entry name" value="CheY-like_superfamily"/>
</dbReference>
<dbReference type="Gene3D" id="1.10.3210.10">
    <property type="entry name" value="Hypothetical protein af1432"/>
    <property type="match status" value="1"/>
</dbReference>
<evidence type="ECO:0000259" key="6">
    <source>
        <dbReference type="PROSITE" id="PS50110"/>
    </source>
</evidence>
<evidence type="ECO:0000256" key="4">
    <source>
        <dbReference type="ARBA" id="ARBA00023163"/>
    </source>
</evidence>
<sequence length="500" mass="55738">MQSRRILLVDDEPALLEVCREGLNEKGYSVLTASNGEEALQLLEQEHVDLVVSDIKMPRLGGLDLIKEIRERHLDIAVIVLTGYGTIENAVECLQQGASEYLLKPFDFSRLTHKIEKVFEERRLKQYDSEVGGLLHILSLERELSMELDEPSLLKRFLRHVRKTFRPTALAYFAPRQERMEPLIVLGQYFKDNEALEWFEQAADSVASTAQPRLFDPMNIAASKLAKKIALSGVSAMAAPLNAFYEQDGVLVIVRDTQNAPLNGNGNGRSNGFNLNDLQLFSIFTAHAGSAAGYHRSCRRMQRMNVEFITSYVQAVEAKDPYTKGHSEVVRDICLLLGEALGLDPDQLNDLGAAALLHDIGKIGIPDEILNKPEALTSAEQRIMRRHPAIARDILAGVKSLNSILPLVYHHHERYDGSGYPDGLNGEDIPYMARIIQVADGFEAMTSNRAYQQARGAQEALQILQAGAGKQWDPRIVEAWIHLVENGDAPRFCTMSPVTS</sequence>
<dbReference type="SUPFAM" id="SSF52172">
    <property type="entry name" value="CheY-like"/>
    <property type="match status" value="1"/>
</dbReference>
<reference evidence="8 9" key="1">
    <citation type="submission" date="2018-06" db="EMBL/GenBank/DDBJ databases">
        <title>Complete genome of Desulfovibrio marinus P48SEP.</title>
        <authorList>
            <person name="Crispim J.S."/>
            <person name="Vidigal P.M.P."/>
            <person name="Silva L.C.F."/>
            <person name="Araujo L.C."/>
            <person name="Laguardia C.N."/>
            <person name="Dias R.S."/>
            <person name="Sousa M.P."/>
            <person name="Paula S.O."/>
            <person name="Silva C."/>
        </authorList>
    </citation>
    <scope>NUCLEOTIDE SEQUENCE [LARGE SCALE GENOMIC DNA]</scope>
    <source>
        <strain evidence="8 9">P48SEP</strain>
    </source>
</reference>
<feature type="domain" description="Response regulatory" evidence="6">
    <location>
        <begin position="5"/>
        <end position="119"/>
    </location>
</feature>
<dbReference type="Gene3D" id="3.30.450.40">
    <property type="match status" value="1"/>
</dbReference>
<dbReference type="OrthoDB" id="9769359at2"/>
<keyword evidence="3" id="KW-0805">Transcription regulation</keyword>
<keyword evidence="4" id="KW-0804">Transcription</keyword>